<dbReference type="Proteomes" id="UP000504756">
    <property type="component" value="Unassembled WGS sequence"/>
</dbReference>
<keyword evidence="1" id="KW-1133">Transmembrane helix</keyword>
<proteinExistence type="predicted"/>
<keyword evidence="1" id="KW-0472">Membrane</keyword>
<evidence type="ECO:0000256" key="1">
    <source>
        <dbReference type="SAM" id="Phobius"/>
    </source>
</evidence>
<keyword evidence="1" id="KW-0812">Transmembrane</keyword>
<reference evidence="2 3" key="1">
    <citation type="submission" date="2020-06" db="EMBL/GenBank/DDBJ databases">
        <title>Draft genome sequence of Lactic acid bacteria from Okinawan-style tofu.</title>
        <authorList>
            <person name="Takara I."/>
            <person name="Ikematsu S."/>
        </authorList>
    </citation>
    <scope>NUCLEOTIDE SEQUENCE [LARGE SCALE GENOMIC DNA]</scope>
    <source>
        <strain evidence="3">lg38</strain>
    </source>
</reference>
<evidence type="ECO:0000313" key="3">
    <source>
        <dbReference type="Proteomes" id="UP000504756"/>
    </source>
</evidence>
<dbReference type="AlphaFoldDB" id="A0A6L2ZVY7"/>
<dbReference type="RefSeq" id="WP_176490441.1">
    <property type="nucleotide sequence ID" value="NZ_BLXU01000008.1"/>
</dbReference>
<protein>
    <submittedName>
        <fullName evidence="2">Uncharacterized protein</fullName>
    </submittedName>
</protein>
<dbReference type="EMBL" id="BLXU01000008">
    <property type="protein sequence ID" value="GFO52202.1"/>
    <property type="molecule type" value="Genomic_DNA"/>
</dbReference>
<evidence type="ECO:0000313" key="2">
    <source>
        <dbReference type="EMBL" id="GFO52202.1"/>
    </source>
</evidence>
<accession>A0A6L2ZVY7</accession>
<sequence length="442" mass="50995">MTKKRKITYTLLGVILIAICAGGLFFWNNKKQATQDLSKSNLPKNYIELDKNYNKAERIIKYAKPYEPLLVAGMLRKEYYYYDENDPAFYKGDYKNFERDITTYVKKHYKEVEIQKLSNVDKQTFLIATMEQCLSGWLGVHKEYSLDEKWNKLVNSEYSEIQRLALGFAWGKLKEKIGNHTDYDTISKAVGYDRKKVIAEVERTIKEDDSADLSNNSYLKTLEAPIDLLVCTPKIHYSYNEISDTVTVSLDYEIPKSGVISNNIKYSQHPILKKQDLLGLSWTIDSKGNLTTDQGDEVKIMNSISKPLSVPKFTPNNLDLDKLPTKEYIIHLSNQLFNIQYEQDDTVFANSYPIGENVKEQLPHYATNSSDYDSDNKVLDKNSVVPFQQDDSDSSTIITSDDVLPEYDSFNNDTCKYLIVADNNEYMLTFKNKVLINIERYS</sequence>
<gene>
    <name evidence="2" type="ORF">ikelab_14770</name>
</gene>
<feature type="transmembrane region" description="Helical" evidence="1">
    <location>
        <begin position="7"/>
        <end position="27"/>
    </location>
</feature>
<name>A0A6L2ZVY7_9LACT</name>
<comment type="caution">
    <text evidence="2">The sequence shown here is derived from an EMBL/GenBank/DDBJ whole genome shotgun (WGS) entry which is preliminary data.</text>
</comment>
<organism evidence="2 3">
    <name type="scientific">Lactococcus garvieae</name>
    <dbReference type="NCBI Taxonomy" id="1363"/>
    <lineage>
        <taxon>Bacteria</taxon>
        <taxon>Bacillati</taxon>
        <taxon>Bacillota</taxon>
        <taxon>Bacilli</taxon>
        <taxon>Lactobacillales</taxon>
        <taxon>Streptococcaceae</taxon>
        <taxon>Lactococcus</taxon>
    </lineage>
</organism>